<dbReference type="SMART" id="SM01006">
    <property type="entry name" value="AlcB"/>
    <property type="match status" value="1"/>
</dbReference>
<dbReference type="InterPro" id="IPR019432">
    <property type="entry name" value="Acyltransferase_MbtK/IucB-like"/>
</dbReference>
<dbReference type="GO" id="GO:0016410">
    <property type="term" value="F:N-acyltransferase activity"/>
    <property type="evidence" value="ECO:0007669"/>
    <property type="project" value="TreeGrafter"/>
</dbReference>
<accession>A0AAF0IRM2</accession>
<dbReference type="Pfam" id="PF13523">
    <property type="entry name" value="Acetyltransf_8"/>
    <property type="match status" value="1"/>
</dbReference>
<dbReference type="PANTHER" id="PTHR31438">
    <property type="entry name" value="LYSINE N-ACYLTRANSFERASE C17G9.06C-RELATED"/>
    <property type="match status" value="1"/>
</dbReference>
<sequence>MQIRPPAAPYTHPSQEPDDNTLAARSARFANVELAGAQTLSLLQVWALIYIFYTLWPDQEYFVLQTQPSVTPEAWIVPLLQSGLGQPHPKTATDQGHPASVLVSRAAFWQGAGPLPAGSWAPVIGMDPSTFRVSDVLRCAPNGALPGTLYPASLPKLGLWCIQNTDEPLYRRYIPELQQTLTFRLARSSSETDVDLVHRWHANERVNTGWRQDMPRDKHREYLEAQEASPSCTALIGEWDGEPFGYLEIYHAKQSNLRDFYDASDYDRGFHALVGEERFRGPHRVRSWMGGIIHLLFLLDPRTMKVVSEPRASNTKMVEYECMCGGHVEKLIDLSHKRAALVFIPRERFFQLCPMGPLPAAK</sequence>
<gene>
    <name evidence="3" type="ORF">MOBT1_001262</name>
</gene>
<dbReference type="PANTHER" id="PTHR31438:SF1">
    <property type="entry name" value="LYSINE N-ACYLTRANSFERASE C17G9.06C-RELATED"/>
    <property type="match status" value="1"/>
</dbReference>
<evidence type="ECO:0000259" key="2">
    <source>
        <dbReference type="SMART" id="SM01006"/>
    </source>
</evidence>
<feature type="domain" description="Acyltransferase MbtK/IucB-like conserved" evidence="2">
    <location>
        <begin position="187"/>
        <end position="233"/>
    </location>
</feature>
<dbReference type="Proteomes" id="UP001214603">
    <property type="component" value="Chromosome 2"/>
</dbReference>
<comment type="similarity">
    <text evidence="1">Belongs to the lysine N-acyltransferase MbtK family.</text>
</comment>
<name>A0AAF0IRM2_9BASI</name>
<dbReference type="AlphaFoldDB" id="A0AAF0IRM2"/>
<evidence type="ECO:0000313" key="3">
    <source>
        <dbReference type="EMBL" id="WFD02582.1"/>
    </source>
</evidence>
<dbReference type="SUPFAM" id="SSF55729">
    <property type="entry name" value="Acyl-CoA N-acyltransferases (Nat)"/>
    <property type="match status" value="1"/>
</dbReference>
<dbReference type="GO" id="GO:0019290">
    <property type="term" value="P:siderophore biosynthetic process"/>
    <property type="evidence" value="ECO:0007669"/>
    <property type="project" value="InterPro"/>
</dbReference>
<dbReference type="Gene3D" id="3.40.630.30">
    <property type="match status" value="1"/>
</dbReference>
<evidence type="ECO:0000256" key="1">
    <source>
        <dbReference type="ARBA" id="ARBA00009893"/>
    </source>
</evidence>
<protein>
    <recommendedName>
        <fullName evidence="2">Acyltransferase MbtK/IucB-like conserved domain-containing protein</fullName>
    </recommendedName>
</protein>
<evidence type="ECO:0000313" key="4">
    <source>
        <dbReference type="Proteomes" id="UP001214603"/>
    </source>
</evidence>
<keyword evidence="4" id="KW-1185">Reference proteome</keyword>
<organism evidence="3 4">
    <name type="scientific">Malassezia obtusa</name>
    <dbReference type="NCBI Taxonomy" id="76774"/>
    <lineage>
        <taxon>Eukaryota</taxon>
        <taxon>Fungi</taxon>
        <taxon>Dikarya</taxon>
        <taxon>Basidiomycota</taxon>
        <taxon>Ustilaginomycotina</taxon>
        <taxon>Malasseziomycetes</taxon>
        <taxon>Malasseziales</taxon>
        <taxon>Malasseziaceae</taxon>
        <taxon>Malassezia</taxon>
    </lineage>
</organism>
<dbReference type="EMBL" id="CP119935">
    <property type="protein sequence ID" value="WFD02582.1"/>
    <property type="molecule type" value="Genomic_DNA"/>
</dbReference>
<reference evidence="3" key="1">
    <citation type="submission" date="2023-03" db="EMBL/GenBank/DDBJ databases">
        <title>Mating type loci evolution in Malassezia.</title>
        <authorList>
            <person name="Coelho M.A."/>
        </authorList>
    </citation>
    <scope>NUCLEOTIDE SEQUENCE</scope>
    <source>
        <strain evidence="3">CBS 7876</strain>
    </source>
</reference>
<dbReference type="InterPro" id="IPR016181">
    <property type="entry name" value="Acyl_CoA_acyltransferase"/>
</dbReference>
<proteinExistence type="inferred from homology"/>